<evidence type="ECO:0000313" key="1">
    <source>
        <dbReference type="EMBL" id="PVD28428.1"/>
    </source>
</evidence>
<dbReference type="AlphaFoldDB" id="A0A2T7P4T7"/>
<dbReference type="SUPFAM" id="SSF57924">
    <property type="entry name" value="Inhibitor of apoptosis (IAP) repeat"/>
    <property type="match status" value="1"/>
</dbReference>
<sequence>MSVKISRQTCHQMIRYSTFLTTSFDLTNSNGHVVGTNISTAYLSPTGMSDHLPAAVVCRFPHMRMEDLRYGSFDLDPGTWTTLWLPLSMPSRLAADGYFYNTEERKVLCFSCGETAGSHSSTCSRHVHDVPFHRCAQVRASEQAAARDLIDLLRSPQLRLRPHVHLVVQDDDPSAGDQQVHRPNQLDKEDSIAGNCRTVSGSKQFKGDTFQEDGQGTQSRQVLIADGHDRRPHSFLGADFEGIALMKCFVFLQSLGVD</sequence>
<organism evidence="1 2">
    <name type="scientific">Pomacea canaliculata</name>
    <name type="common">Golden apple snail</name>
    <dbReference type="NCBI Taxonomy" id="400727"/>
    <lineage>
        <taxon>Eukaryota</taxon>
        <taxon>Metazoa</taxon>
        <taxon>Spiralia</taxon>
        <taxon>Lophotrochozoa</taxon>
        <taxon>Mollusca</taxon>
        <taxon>Gastropoda</taxon>
        <taxon>Caenogastropoda</taxon>
        <taxon>Architaenioglossa</taxon>
        <taxon>Ampullarioidea</taxon>
        <taxon>Ampullariidae</taxon>
        <taxon>Pomacea</taxon>
    </lineage>
</organism>
<accession>A0A2T7P4T7</accession>
<dbReference type="Proteomes" id="UP000245119">
    <property type="component" value="Linkage Group LG6"/>
</dbReference>
<gene>
    <name evidence="1" type="ORF">C0Q70_11015</name>
</gene>
<protein>
    <submittedName>
        <fullName evidence="1">Uncharacterized protein</fullName>
    </submittedName>
</protein>
<dbReference type="EMBL" id="PZQS01000006">
    <property type="protein sequence ID" value="PVD28428.1"/>
    <property type="molecule type" value="Genomic_DNA"/>
</dbReference>
<proteinExistence type="predicted"/>
<name>A0A2T7P4T7_POMCA</name>
<keyword evidence="2" id="KW-1185">Reference proteome</keyword>
<dbReference type="Gene3D" id="1.10.1170.10">
    <property type="entry name" value="Inhibitor Of Apoptosis Protein (2mihbC-IAP-1), Chain A"/>
    <property type="match status" value="1"/>
</dbReference>
<evidence type="ECO:0000313" key="2">
    <source>
        <dbReference type="Proteomes" id="UP000245119"/>
    </source>
</evidence>
<comment type="caution">
    <text evidence="1">The sequence shown here is derived from an EMBL/GenBank/DDBJ whole genome shotgun (WGS) entry which is preliminary data.</text>
</comment>
<reference evidence="1 2" key="1">
    <citation type="submission" date="2018-04" db="EMBL/GenBank/DDBJ databases">
        <title>The genome of golden apple snail Pomacea canaliculata provides insight into stress tolerance and invasive adaptation.</title>
        <authorList>
            <person name="Liu C."/>
            <person name="Liu B."/>
            <person name="Ren Y."/>
            <person name="Zhang Y."/>
            <person name="Wang H."/>
            <person name="Li S."/>
            <person name="Jiang F."/>
            <person name="Yin L."/>
            <person name="Zhang G."/>
            <person name="Qian W."/>
            <person name="Fan W."/>
        </authorList>
    </citation>
    <scope>NUCLEOTIDE SEQUENCE [LARGE SCALE GENOMIC DNA]</scope>
    <source>
        <strain evidence="1">SZHN2017</strain>
        <tissue evidence="1">Muscle</tissue>
    </source>
</reference>